<proteinExistence type="inferred from homology"/>
<feature type="compositionally biased region" description="Polar residues" evidence="2">
    <location>
        <begin position="1"/>
        <end position="14"/>
    </location>
</feature>
<dbReference type="AlphaFoldDB" id="A0AAV6KNE8"/>
<feature type="region of interest" description="Disordered" evidence="2">
    <location>
        <begin position="1"/>
        <end position="22"/>
    </location>
</feature>
<evidence type="ECO:0000256" key="1">
    <source>
        <dbReference type="ARBA" id="ARBA00006781"/>
    </source>
</evidence>
<name>A0AAV6KNE8_9ERIC</name>
<dbReference type="Pfam" id="PF13862">
    <property type="entry name" value="BCCIP"/>
    <property type="match status" value="2"/>
</dbReference>
<evidence type="ECO:0000313" key="3">
    <source>
        <dbReference type="EMBL" id="KAG5553704.1"/>
    </source>
</evidence>
<dbReference type="InterPro" id="IPR025602">
    <property type="entry name" value="BCP1_family"/>
</dbReference>
<organism evidence="3 4">
    <name type="scientific">Rhododendron griersonianum</name>
    <dbReference type="NCBI Taxonomy" id="479676"/>
    <lineage>
        <taxon>Eukaryota</taxon>
        <taxon>Viridiplantae</taxon>
        <taxon>Streptophyta</taxon>
        <taxon>Embryophyta</taxon>
        <taxon>Tracheophyta</taxon>
        <taxon>Spermatophyta</taxon>
        <taxon>Magnoliopsida</taxon>
        <taxon>eudicotyledons</taxon>
        <taxon>Gunneridae</taxon>
        <taxon>Pentapetalae</taxon>
        <taxon>asterids</taxon>
        <taxon>Ericales</taxon>
        <taxon>Ericaceae</taxon>
        <taxon>Ericoideae</taxon>
        <taxon>Rhodoreae</taxon>
        <taxon>Rhododendron</taxon>
    </lineage>
</organism>
<evidence type="ECO:0000313" key="4">
    <source>
        <dbReference type="Proteomes" id="UP000823749"/>
    </source>
</evidence>
<dbReference type="GO" id="GO:0005634">
    <property type="term" value="C:nucleus"/>
    <property type="evidence" value="ECO:0007669"/>
    <property type="project" value="TreeGrafter"/>
</dbReference>
<dbReference type="Gene3D" id="2.60.120.620">
    <property type="entry name" value="q2cbj1_9rhob like domain"/>
    <property type="match status" value="1"/>
</dbReference>
<keyword evidence="4" id="KW-1185">Reference proteome</keyword>
<comment type="similarity">
    <text evidence="1">Belongs to the BCP1 family.</text>
</comment>
<dbReference type="Proteomes" id="UP000823749">
    <property type="component" value="Chromosome 4"/>
</dbReference>
<accession>A0AAV6KNE8</accession>
<protein>
    <submittedName>
        <fullName evidence="3">Uncharacterized protein</fullName>
    </submittedName>
</protein>
<dbReference type="EMBL" id="JACTNZ010000004">
    <property type="protein sequence ID" value="KAG5553704.1"/>
    <property type="molecule type" value="Genomic_DNA"/>
</dbReference>
<gene>
    <name evidence="3" type="ORF">RHGRI_011556</name>
</gene>
<sequence length="448" mass="51362">MQKSSVVDSTTGQSKDSRVRTRSGTFLARGRDKIIRTIEKRIADFTFIPVDYYNLTKCRESQSGATDFQNLGLSHSPHLLDQLHKLLWHTRSSVRSRTPSFKENRPRVLQVLIFSVNSSEISGKFPFDGSKDKKSSGSSDEGEFEGVVQADFAFFDPKPDDFHGVKGLLQTYIDNKQWDLSGFVDLILGQTTVDGFFYLDQDHRCMKELKEFLLKECKEEDVLNNLRSFLGPQAQNVGLLVSQRVVNLPPHLLPPLYDALFDEVSWATEDEPTKELRKSFCFKHYVLVTKIYERKNSGQKEGASSSIDEAIIYTKPEDEIIHQLCSWSFRFPLLTQQVPTHEVSSRALNLSKIIFKHQVTFSSIMCYLMYAIHFSTGKRGKIKLKDLVLTLIILTRDFYVANMYLAPFVDNYPILQLRSYRLVGLVMALEAEKVPTFRQQLHSLINES</sequence>
<reference evidence="3" key="1">
    <citation type="submission" date="2020-08" db="EMBL/GenBank/DDBJ databases">
        <title>Plant Genome Project.</title>
        <authorList>
            <person name="Zhang R.-G."/>
        </authorList>
    </citation>
    <scope>NUCLEOTIDE SEQUENCE</scope>
    <source>
        <strain evidence="3">WSP0</strain>
        <tissue evidence="3">Leaf</tissue>
    </source>
</reference>
<evidence type="ECO:0000256" key="2">
    <source>
        <dbReference type="SAM" id="MobiDB-lite"/>
    </source>
</evidence>
<comment type="caution">
    <text evidence="3">The sequence shown here is derived from an EMBL/GenBank/DDBJ whole genome shotgun (WGS) entry which is preliminary data.</text>
</comment>
<dbReference type="PANTHER" id="PTHR13261:SF0">
    <property type="entry name" value="BRCA2 AND CDKN1A-INTERACTING PROTEIN"/>
    <property type="match status" value="1"/>
</dbReference>
<dbReference type="PANTHER" id="PTHR13261">
    <property type="entry name" value="BRCA2 AND CDKN1A INTERACTING PROTEIN"/>
    <property type="match status" value="1"/>
</dbReference>